<evidence type="ECO:0000313" key="4">
    <source>
        <dbReference type="EMBL" id="RZF41173.1"/>
    </source>
</evidence>
<dbReference type="Proteomes" id="UP000291343">
    <property type="component" value="Unassembled WGS sequence"/>
</dbReference>
<dbReference type="SUPFAM" id="SSF54665">
    <property type="entry name" value="CO dehydrogenase molybdoprotein N-domain-like"/>
    <property type="match status" value="1"/>
</dbReference>
<keyword evidence="5" id="KW-1185">Reference proteome</keyword>
<organism evidence="4 5">
    <name type="scientific">Laodelphax striatellus</name>
    <name type="common">Small brown planthopper</name>
    <name type="synonym">Delphax striatella</name>
    <dbReference type="NCBI Taxonomy" id="195883"/>
    <lineage>
        <taxon>Eukaryota</taxon>
        <taxon>Metazoa</taxon>
        <taxon>Ecdysozoa</taxon>
        <taxon>Arthropoda</taxon>
        <taxon>Hexapoda</taxon>
        <taxon>Insecta</taxon>
        <taxon>Pterygota</taxon>
        <taxon>Neoptera</taxon>
        <taxon>Paraneoptera</taxon>
        <taxon>Hemiptera</taxon>
        <taxon>Auchenorrhyncha</taxon>
        <taxon>Fulgoroidea</taxon>
        <taxon>Delphacidae</taxon>
        <taxon>Criomorphinae</taxon>
        <taxon>Laodelphax</taxon>
    </lineage>
</organism>
<dbReference type="InParanoid" id="A0A482X635"/>
<comment type="caution">
    <text evidence="4">The sequence shown here is derived from an EMBL/GenBank/DDBJ whole genome shotgun (WGS) entry which is preliminary data.</text>
</comment>
<dbReference type="PANTHER" id="PTHR11908:SF132">
    <property type="entry name" value="ALDEHYDE OXIDASE 1-RELATED"/>
    <property type="match status" value="1"/>
</dbReference>
<dbReference type="SUPFAM" id="SSF56003">
    <property type="entry name" value="Molybdenum cofactor-binding domain"/>
    <property type="match status" value="1"/>
</dbReference>
<dbReference type="Gene3D" id="3.30.365.10">
    <property type="entry name" value="Aldehyde oxidase/xanthine dehydrogenase, molybdopterin binding domain"/>
    <property type="match status" value="1"/>
</dbReference>
<proteinExistence type="predicted"/>
<dbReference type="GO" id="GO:0016491">
    <property type="term" value="F:oxidoreductase activity"/>
    <property type="evidence" value="ECO:0007669"/>
    <property type="project" value="UniProtKB-KW"/>
</dbReference>
<dbReference type="GO" id="GO:0005506">
    <property type="term" value="F:iron ion binding"/>
    <property type="evidence" value="ECO:0007669"/>
    <property type="project" value="InterPro"/>
</dbReference>
<dbReference type="Gene3D" id="3.90.1170.50">
    <property type="entry name" value="Aldehyde oxidase/xanthine dehydrogenase, a/b hammerhead"/>
    <property type="match status" value="1"/>
</dbReference>
<sequence length="133" mass="14849">IFCDEDVWYAGQPIGIIVADSWDLANRAACEVKVEFTDLKKPLITVSNVLETKDPTRIIPLGEVKAKLKKDNIKHVIKGRMELGKQYHFTMEPQTCLCIPKEDGIEVISSTQWPHNVQSAVSVALGIPTNKYA</sequence>
<evidence type="ECO:0000313" key="5">
    <source>
        <dbReference type="Proteomes" id="UP000291343"/>
    </source>
</evidence>
<dbReference type="SMR" id="A0A482X635"/>
<protein>
    <recommendedName>
        <fullName evidence="3">Aldehyde oxidase/xanthine dehydrogenase first molybdopterin binding domain-containing protein</fullName>
    </recommendedName>
</protein>
<evidence type="ECO:0000259" key="3">
    <source>
        <dbReference type="Pfam" id="PF02738"/>
    </source>
</evidence>
<keyword evidence="2" id="KW-0560">Oxidoreductase</keyword>
<name>A0A482X635_LAOST</name>
<feature type="non-terminal residue" evidence="4">
    <location>
        <position position="1"/>
    </location>
</feature>
<feature type="domain" description="Aldehyde oxidase/xanthine dehydrogenase first molybdopterin binding" evidence="3">
    <location>
        <begin position="55"/>
        <end position="131"/>
    </location>
</feature>
<accession>A0A482X635</accession>
<dbReference type="PANTHER" id="PTHR11908">
    <property type="entry name" value="XANTHINE DEHYDROGENASE"/>
    <property type="match status" value="1"/>
</dbReference>
<reference evidence="4 5" key="1">
    <citation type="journal article" date="2017" name="Gigascience">
        <title>Genome sequence of the small brown planthopper, Laodelphax striatellus.</title>
        <authorList>
            <person name="Zhu J."/>
            <person name="Jiang F."/>
            <person name="Wang X."/>
            <person name="Yang P."/>
            <person name="Bao Y."/>
            <person name="Zhao W."/>
            <person name="Wang W."/>
            <person name="Lu H."/>
            <person name="Wang Q."/>
            <person name="Cui N."/>
            <person name="Li J."/>
            <person name="Chen X."/>
            <person name="Luo L."/>
            <person name="Yu J."/>
            <person name="Kang L."/>
            <person name="Cui F."/>
        </authorList>
    </citation>
    <scope>NUCLEOTIDE SEQUENCE [LARGE SCALE GENOMIC DNA]</scope>
    <source>
        <strain evidence="4">Lst14</strain>
    </source>
</reference>
<dbReference type="InterPro" id="IPR016208">
    <property type="entry name" value="Ald_Oxase/xanthine_DH-like"/>
</dbReference>
<dbReference type="AlphaFoldDB" id="A0A482X635"/>
<feature type="non-terminal residue" evidence="4">
    <location>
        <position position="133"/>
    </location>
</feature>
<evidence type="ECO:0000256" key="1">
    <source>
        <dbReference type="ARBA" id="ARBA00022505"/>
    </source>
</evidence>
<dbReference type="OrthoDB" id="6594808at2759"/>
<dbReference type="InterPro" id="IPR008274">
    <property type="entry name" value="AldOxase/xan_DH_MoCoBD1"/>
</dbReference>
<dbReference type="EMBL" id="QKKF02017105">
    <property type="protein sequence ID" value="RZF41173.1"/>
    <property type="molecule type" value="Genomic_DNA"/>
</dbReference>
<dbReference type="Pfam" id="PF02738">
    <property type="entry name" value="MoCoBD_1"/>
    <property type="match status" value="1"/>
</dbReference>
<evidence type="ECO:0000256" key="2">
    <source>
        <dbReference type="ARBA" id="ARBA00023002"/>
    </source>
</evidence>
<dbReference type="InterPro" id="IPR037165">
    <property type="entry name" value="AldOxase/xan_DH_Mopterin-bd_sf"/>
</dbReference>
<gene>
    <name evidence="4" type="ORF">LSTR_LSTR016213</name>
</gene>
<keyword evidence="1" id="KW-0500">Molybdenum</keyword>
<dbReference type="STRING" id="195883.A0A482X635"/>
<dbReference type="InterPro" id="IPR036856">
    <property type="entry name" value="Ald_Oxase/Xan_DH_a/b_sf"/>
</dbReference>